<evidence type="ECO:0000256" key="3">
    <source>
        <dbReference type="ARBA" id="ARBA00022475"/>
    </source>
</evidence>
<keyword evidence="6" id="KW-0472">Membrane</keyword>
<dbReference type="Pfam" id="PF04464">
    <property type="entry name" value="Glyphos_transf"/>
    <property type="match status" value="1"/>
</dbReference>
<dbReference type="Gene3D" id="3.40.50.12580">
    <property type="match status" value="1"/>
</dbReference>
<reference evidence="7 8" key="1">
    <citation type="submission" date="2017-10" db="EMBL/GenBank/DDBJ databases">
        <title>Complete Genome Sequence of Faecalibacterium prausnitzii isolated from the gut of healthy adult Indian.</title>
        <authorList>
            <person name="Bag S."/>
            <person name="Ghosh T.S."/>
            <person name="Das B."/>
        </authorList>
    </citation>
    <scope>NUCLEOTIDE SEQUENCE [LARGE SCALE GENOMIC DNA]</scope>
    <source>
        <strain evidence="7 8">Indica</strain>
    </source>
</reference>
<keyword evidence="3" id="KW-1003">Cell membrane</keyword>
<keyword evidence="4 7" id="KW-0808">Transferase</keyword>
<dbReference type="AlphaFoldDB" id="A0A291TCY2"/>
<dbReference type="InterPro" id="IPR043148">
    <property type="entry name" value="TagF_C"/>
</dbReference>
<evidence type="ECO:0000313" key="7">
    <source>
        <dbReference type="EMBL" id="ATL90958.1"/>
    </source>
</evidence>
<dbReference type="InterPro" id="IPR007554">
    <property type="entry name" value="Glycerophosphate_synth"/>
</dbReference>
<evidence type="ECO:0000313" key="8">
    <source>
        <dbReference type="Proteomes" id="UP000223709"/>
    </source>
</evidence>
<gene>
    <name evidence="7" type="ORF">CRH10_11975</name>
</gene>
<sequence>MRDRLIYILKHNKLIQKLYVVIMSFVFKVWGAFLKTDDNLVLFVSFMGKNFNDSPKVLYGYMQSHSEYKGYRCVWAFEHPENFPELETVKIDTPAYFKTALKAKYWITNTNIERGLKFKKKGQVYLNTWHGIALKYIGNDCPGRKDYNFDTLDYLTVSGDYDERVFKSAFNAKESSYLRCGMPRNEELWLADESKKAAMRKKLGIPEGKKVILYAPTWRESTDGGKSYAIKPPIHFDKWQKELGNEYVVLFRAHHQTTKVLGVEYNDFVRNASDYPAVNDLMIAADILITDYSAIAFDYSILCRPIFCYAYDYDSYLAERGTYFAVDEKYPNKSCRTESELLQRIKNVDYAVECDNTKQFRDEFVQYGVGATETCINAVFAED</sequence>
<evidence type="ECO:0000256" key="1">
    <source>
        <dbReference type="ARBA" id="ARBA00004202"/>
    </source>
</evidence>
<organism evidence="7 8">
    <name type="scientific">Faecalibacterium prausnitzii</name>
    <dbReference type="NCBI Taxonomy" id="853"/>
    <lineage>
        <taxon>Bacteria</taxon>
        <taxon>Bacillati</taxon>
        <taxon>Bacillota</taxon>
        <taxon>Clostridia</taxon>
        <taxon>Eubacteriales</taxon>
        <taxon>Oscillospiraceae</taxon>
        <taxon>Faecalibacterium</taxon>
    </lineage>
</organism>
<accession>A0A291TCY2</accession>
<protein>
    <submittedName>
        <fullName evidence="7">CDP-glycerol--glycerophosphate glycerophosphotransferase</fullName>
    </submittedName>
</protein>
<comment type="subcellular location">
    <subcellularLocation>
        <location evidence="1">Cell membrane</location>
        <topology evidence="1">Peripheral membrane protein</topology>
    </subcellularLocation>
</comment>
<dbReference type="GO" id="GO:0047355">
    <property type="term" value="F:CDP-glycerol glycerophosphotransferase activity"/>
    <property type="evidence" value="ECO:0007669"/>
    <property type="project" value="InterPro"/>
</dbReference>
<dbReference type="InterPro" id="IPR051612">
    <property type="entry name" value="Teichoic_Acid_Biosynth"/>
</dbReference>
<name>A0A291TCY2_9FIRM</name>
<dbReference type="Proteomes" id="UP000223709">
    <property type="component" value="Chromosome"/>
</dbReference>
<keyword evidence="5" id="KW-0777">Teichoic acid biosynthesis</keyword>
<dbReference type="Gene3D" id="3.40.50.11820">
    <property type="match status" value="1"/>
</dbReference>
<evidence type="ECO:0000256" key="4">
    <source>
        <dbReference type="ARBA" id="ARBA00022679"/>
    </source>
</evidence>
<dbReference type="SUPFAM" id="SSF53756">
    <property type="entry name" value="UDP-Glycosyltransferase/glycogen phosphorylase"/>
    <property type="match status" value="1"/>
</dbReference>
<dbReference type="GO" id="GO:0005886">
    <property type="term" value="C:plasma membrane"/>
    <property type="evidence" value="ECO:0007669"/>
    <property type="project" value="UniProtKB-SubCell"/>
</dbReference>
<dbReference type="GO" id="GO:0019350">
    <property type="term" value="P:teichoic acid biosynthetic process"/>
    <property type="evidence" value="ECO:0007669"/>
    <property type="project" value="UniProtKB-KW"/>
</dbReference>
<proteinExistence type="inferred from homology"/>
<evidence type="ECO:0000256" key="6">
    <source>
        <dbReference type="ARBA" id="ARBA00023136"/>
    </source>
</evidence>
<evidence type="ECO:0000256" key="2">
    <source>
        <dbReference type="ARBA" id="ARBA00010488"/>
    </source>
</evidence>
<dbReference type="EMBL" id="CP023819">
    <property type="protein sequence ID" value="ATL90958.1"/>
    <property type="molecule type" value="Genomic_DNA"/>
</dbReference>
<dbReference type="PANTHER" id="PTHR37316">
    <property type="entry name" value="TEICHOIC ACID GLYCEROL-PHOSPHATE PRIMASE"/>
    <property type="match status" value="1"/>
</dbReference>
<evidence type="ECO:0000256" key="5">
    <source>
        <dbReference type="ARBA" id="ARBA00022944"/>
    </source>
</evidence>
<dbReference type="PANTHER" id="PTHR37316:SF3">
    <property type="entry name" value="TEICHOIC ACID GLYCEROL-PHOSPHATE TRANSFERASE"/>
    <property type="match status" value="1"/>
</dbReference>
<dbReference type="InterPro" id="IPR043149">
    <property type="entry name" value="TagF_N"/>
</dbReference>
<comment type="similarity">
    <text evidence="2">Belongs to the CDP-glycerol glycerophosphotransferase family.</text>
</comment>